<sequence length="826" mass="98347">MALRSWTPDKGFVSEKVTRSASVSTSLSLELCTFPSTLGSSVAAAALEQLLVVEKSLQGDYFTCNEEIKTFLKDITVAVKKLEEMRKKTIELLEIESMELSRLYFLLETVPNSINREVEECIRDARRINIFELNQLRTKIERMDNEMEFLKKRISDLKDVNEALGVEQAELAKQHAKFVLSLNQTLEEKATATIYINDTYTKINFERKEIAVQKQCLQQTHELMEQHKIEYLEKKDQLATQMKEIKQVCETRRKEAYSKKKELTRLQNKIIKMKQTVTTSTVMLSDHSLEMSRLQESLSIWERKVEDMRRVCVSLEEKLLFFQNHKEHMDNVSTFKKNGMLNKIQQMGEKLQQAQSENKDIQERLHSLMRQYKLVSKEEDKVFLQKQKIYDENQKQIALINQKENFLAQRKLDIKNMEEGYGALQDLHQATKEVYRKQIKLMSENLERELQRNVVTQWRISCVRKRHARWLFKIKANMKKIISQIELAEERRTALLEETKRREQEIDEFVKEIDQLKSELVVEEKEFVKKEKRLMQELSKYEVIFILYLRITLKYYEAQTNKEREEELVDSLPQLQIAEEAYKEKNRSLKSLHSDISAKKQEENLLSNYIFRFRKDIIRYLDNTESVKKELKHLREVESKKTKEHFEFIKNLENEIYVNDQKATLLILENKKLKEHLDYLKKQTQMYREKQQITVQDSGDLSWQLIVQHKHYGDFLAQFQITIKELVNIGEDTLQEIKTLIEKLYYRDGRIEAISAWLLGGIERLHLLMLEESPSEILHRKYLEQLENIKKNKKKVHFPSAISAKRNARRNNHRQCKYTYSHILQH</sequence>
<feature type="coiled-coil region" evidence="1">
    <location>
        <begin position="478"/>
        <end position="533"/>
    </location>
</feature>
<dbReference type="PANTHER" id="PTHR35347">
    <property type="entry name" value="COILED-COIL DOMAIN-CONTAINING PROTEIN 175"/>
    <property type="match status" value="1"/>
</dbReference>
<dbReference type="PANTHER" id="PTHR35347:SF1">
    <property type="entry name" value="COILED-COIL DOMAIN-CONTAINING PROTEIN 175"/>
    <property type="match status" value="1"/>
</dbReference>
<comment type="caution">
    <text evidence="2">The sequence shown here is derived from an EMBL/GenBank/DDBJ whole genome shotgun (WGS) entry which is preliminary data.</text>
</comment>
<feature type="coiled-coil region" evidence="1">
    <location>
        <begin position="291"/>
        <end position="378"/>
    </location>
</feature>
<protein>
    <submittedName>
        <fullName evidence="2">Ccdc175 protein</fullName>
    </submittedName>
</protein>
<proteinExistence type="predicted"/>
<dbReference type="AlphaFoldDB" id="A0AAU9ZRV6"/>
<gene>
    <name evidence="2" type="primary">Ccdc175</name>
    <name evidence="2" type="ORF">PHOROB_LOCUS11485</name>
</gene>
<evidence type="ECO:0000313" key="2">
    <source>
        <dbReference type="EMBL" id="CAH6840794.1"/>
    </source>
</evidence>
<dbReference type="Proteomes" id="UP001152836">
    <property type="component" value="Unassembled WGS sequence"/>
</dbReference>
<organism evidence="2 3">
    <name type="scientific">Phodopus roborovskii</name>
    <name type="common">Roborovski's desert hamster</name>
    <name type="synonym">Cricetulus roborovskii</name>
    <dbReference type="NCBI Taxonomy" id="109678"/>
    <lineage>
        <taxon>Eukaryota</taxon>
        <taxon>Metazoa</taxon>
        <taxon>Chordata</taxon>
        <taxon>Craniata</taxon>
        <taxon>Vertebrata</taxon>
        <taxon>Euteleostomi</taxon>
        <taxon>Mammalia</taxon>
        <taxon>Eutheria</taxon>
        <taxon>Euarchontoglires</taxon>
        <taxon>Glires</taxon>
        <taxon>Rodentia</taxon>
        <taxon>Myomorpha</taxon>
        <taxon>Muroidea</taxon>
        <taxon>Cricetidae</taxon>
        <taxon>Cricetinae</taxon>
        <taxon>Phodopus</taxon>
    </lineage>
</organism>
<feature type="coiled-coil region" evidence="1">
    <location>
        <begin position="133"/>
        <end position="167"/>
    </location>
</feature>
<accession>A0AAU9ZRV6</accession>
<evidence type="ECO:0000313" key="3">
    <source>
        <dbReference type="Proteomes" id="UP001152836"/>
    </source>
</evidence>
<keyword evidence="1" id="KW-0175">Coiled coil</keyword>
<keyword evidence="3" id="KW-1185">Reference proteome</keyword>
<name>A0AAU9ZRV6_PHORO</name>
<dbReference type="EMBL" id="CALSGD010001498">
    <property type="protein sequence ID" value="CAH6840794.1"/>
    <property type="molecule type" value="Genomic_DNA"/>
</dbReference>
<reference evidence="2" key="1">
    <citation type="submission" date="2022-06" db="EMBL/GenBank/DDBJ databases">
        <authorList>
            <person name="Andreotti S."/>
            <person name="Wyler E."/>
        </authorList>
    </citation>
    <scope>NUCLEOTIDE SEQUENCE</scope>
</reference>
<dbReference type="InterPro" id="IPR038834">
    <property type="entry name" value="CCDC175"/>
</dbReference>
<evidence type="ECO:0000256" key="1">
    <source>
        <dbReference type="SAM" id="Coils"/>
    </source>
</evidence>